<feature type="binding site" evidence="1">
    <location>
        <position position="346"/>
    </location>
    <ligand>
        <name>CTP</name>
        <dbReference type="ChEBI" id="CHEBI:37563"/>
    </ligand>
</feature>
<dbReference type="Pfam" id="PF04127">
    <property type="entry name" value="DFP"/>
    <property type="match status" value="1"/>
</dbReference>
<feature type="active site" description="Proton donor" evidence="1">
    <location>
        <position position="154"/>
    </location>
</feature>
<dbReference type="Gene3D" id="3.40.50.1950">
    <property type="entry name" value="Flavin prenyltransferase-like"/>
    <property type="match status" value="1"/>
</dbReference>
<keyword evidence="1" id="KW-0460">Magnesium</keyword>
<dbReference type="GO" id="GO:0004633">
    <property type="term" value="F:phosphopantothenoylcysteine decarboxylase activity"/>
    <property type="evidence" value="ECO:0007669"/>
    <property type="project" value="UniProtKB-UniRule"/>
</dbReference>
<dbReference type="SUPFAM" id="SSF102645">
    <property type="entry name" value="CoaB-like"/>
    <property type="match status" value="1"/>
</dbReference>
<comment type="caution">
    <text evidence="1">Lacks conserved residue(s) required for the propagation of feature annotation.</text>
</comment>
<dbReference type="GO" id="GO:0015937">
    <property type="term" value="P:coenzyme A biosynthetic process"/>
    <property type="evidence" value="ECO:0007669"/>
    <property type="project" value="UniProtKB-UniRule"/>
</dbReference>
<dbReference type="UniPathway" id="UPA00241">
    <property type="reaction ID" value="UER00353"/>
</dbReference>
<gene>
    <name evidence="1 5" type="primary">coaBC</name>
    <name evidence="5" type="ORF">DN745_01630</name>
</gene>
<comment type="pathway">
    <text evidence="1 2">Cofactor biosynthesis; coenzyme A biosynthesis; CoA from (R)-pantothenate: step 2/5.</text>
</comment>
<sequence length="412" mass="43000">MNILLGVGGGIAAYKACEIVRALRKRGDSVRVIMTRGAQEFVRPLTLQVLSENPVGTEIFDATYESEIGHIDLARWADVVLVAPATANLIGRLAGGLADDLLSTVILATRAPLVLAPSMNTQMWFHPLVQRNLDILRDTAGYQVITPDSGELACKEVGPGRLPDAPVLLQYLDRAVAPQILAGKSVVISAGPTREYIDPARFISNPSSGRMGYALARAAWVAGAKVTLVSGPTALSVPPGVRAVQVTSALQMHQAVLAEAPGADFVCMCAAVADIRPAEASAQKRAKSSLNLTLELAQNPDILAELGGLYGALAKGSQEPGGPFLIGFAAESHDVVERATAKRLRKGAHMIVANQIGGAASAFGAESSKVTIISAEDALDVGPATKEELAVDIWRVAANLAGAPSKLAVEKS</sequence>
<feature type="binding site" evidence="1">
    <location>
        <position position="274"/>
    </location>
    <ligand>
        <name>CTP</name>
        <dbReference type="ChEBI" id="CHEBI:37563"/>
    </ligand>
</feature>
<feature type="region of interest" description="Phosphopantothenoylcysteine decarboxylase" evidence="1">
    <location>
        <begin position="1"/>
        <end position="185"/>
    </location>
</feature>
<feature type="binding site" evidence="1">
    <location>
        <position position="328"/>
    </location>
    <ligand>
        <name>CTP</name>
        <dbReference type="ChEBI" id="CHEBI:37563"/>
    </ligand>
</feature>
<evidence type="ECO:0000256" key="1">
    <source>
        <dbReference type="HAMAP-Rule" id="MF_02225"/>
    </source>
</evidence>
<comment type="similarity">
    <text evidence="1 2">In the N-terminal section; belongs to the HFCD (homo-oligomeric flavin containing Cys decarboxylase) superfamily.</text>
</comment>
<evidence type="ECO:0000256" key="2">
    <source>
        <dbReference type="RuleBase" id="RU364078"/>
    </source>
</evidence>
<comment type="similarity">
    <text evidence="1 2">In the C-terminal section; belongs to the PPC synthetase family.</text>
</comment>
<dbReference type="AlphaFoldDB" id="A0A2Z4FGJ5"/>
<comment type="catalytic activity">
    <reaction evidence="1 2">
        <text>(R)-4'-phosphopantothenate + L-cysteine + CTP = N-[(R)-4-phosphopantothenoyl]-L-cysteine + CMP + diphosphate + H(+)</text>
        <dbReference type="Rhea" id="RHEA:19397"/>
        <dbReference type="ChEBI" id="CHEBI:10986"/>
        <dbReference type="ChEBI" id="CHEBI:15378"/>
        <dbReference type="ChEBI" id="CHEBI:33019"/>
        <dbReference type="ChEBI" id="CHEBI:35235"/>
        <dbReference type="ChEBI" id="CHEBI:37563"/>
        <dbReference type="ChEBI" id="CHEBI:59458"/>
        <dbReference type="ChEBI" id="CHEBI:60377"/>
        <dbReference type="EC" id="6.3.2.5"/>
    </reaction>
</comment>
<feature type="domain" description="Flavoprotein" evidence="3">
    <location>
        <begin position="1"/>
        <end position="136"/>
    </location>
</feature>
<dbReference type="EMBL" id="CP030032">
    <property type="protein sequence ID" value="AWV88101.1"/>
    <property type="molecule type" value="Genomic_DNA"/>
</dbReference>
<keyword evidence="1 2" id="KW-0436">Ligase</keyword>
<dbReference type="PANTHER" id="PTHR14359:SF6">
    <property type="entry name" value="PHOSPHOPANTOTHENOYLCYSTEINE DECARBOXYLASE"/>
    <property type="match status" value="1"/>
</dbReference>
<keyword evidence="1" id="KW-0511">Multifunctional enzyme</keyword>
<keyword evidence="1 2" id="KW-0210">Decarboxylase</keyword>
<keyword evidence="1 2" id="KW-0288">FMN</keyword>
<dbReference type="InterPro" id="IPR035929">
    <property type="entry name" value="CoaB-like_sf"/>
</dbReference>
<dbReference type="HAMAP" id="MF_02225">
    <property type="entry name" value="CoaBC"/>
    <property type="match status" value="1"/>
</dbReference>
<comment type="pathway">
    <text evidence="1 2">Cofactor biosynthesis; coenzyme A biosynthesis; CoA from (R)-pantothenate: step 3/5.</text>
</comment>
<keyword evidence="1 2" id="KW-0456">Lyase</keyword>
<dbReference type="GO" id="GO:0004632">
    <property type="term" value="F:phosphopantothenate--cysteine ligase activity"/>
    <property type="evidence" value="ECO:0007669"/>
    <property type="project" value="UniProtKB-UniRule"/>
</dbReference>
<evidence type="ECO:0000259" key="3">
    <source>
        <dbReference type="Pfam" id="PF02441"/>
    </source>
</evidence>
<feature type="domain" description="DNA/pantothenate metabolism flavoprotein C-terminal" evidence="4">
    <location>
        <begin position="181"/>
        <end position="397"/>
    </location>
</feature>
<dbReference type="Gene3D" id="3.40.50.10300">
    <property type="entry name" value="CoaB-like"/>
    <property type="match status" value="1"/>
</dbReference>
<dbReference type="KEGG" id="bsed:DN745_01630"/>
<dbReference type="SUPFAM" id="SSF52507">
    <property type="entry name" value="Homo-oligomeric flavin-containing Cys decarboxylases, HFCD"/>
    <property type="match status" value="1"/>
</dbReference>
<evidence type="ECO:0000313" key="6">
    <source>
        <dbReference type="Proteomes" id="UP000249799"/>
    </source>
</evidence>
<dbReference type="InterPro" id="IPR036551">
    <property type="entry name" value="Flavin_trans-like"/>
</dbReference>
<comment type="cofactor">
    <cofactor evidence="1">
        <name>FMN</name>
        <dbReference type="ChEBI" id="CHEBI:58210"/>
    </cofactor>
    <text evidence="1">Binds 1 FMN per subunit.</text>
</comment>
<evidence type="ECO:0000259" key="4">
    <source>
        <dbReference type="Pfam" id="PF04127"/>
    </source>
</evidence>
<dbReference type="GO" id="GO:0010181">
    <property type="term" value="F:FMN binding"/>
    <property type="evidence" value="ECO:0007669"/>
    <property type="project" value="UniProtKB-UniRule"/>
</dbReference>
<comment type="function">
    <text evidence="1">Catalyzes two sequential steps in the biosynthesis of coenzyme A. In the first step cysteine is conjugated to 4'-phosphopantothenate to form 4-phosphopantothenoylcysteine. In the second step the latter compound is decarboxylated to form 4'-phosphopantotheine.</text>
</comment>
<feature type="region of interest" description="Phosphopantothenate--cysteine ligase" evidence="1">
    <location>
        <begin position="186"/>
        <end position="412"/>
    </location>
</feature>
<dbReference type="GO" id="GO:0071513">
    <property type="term" value="C:phosphopantothenoylcysteine decarboxylase complex"/>
    <property type="evidence" value="ECO:0007669"/>
    <property type="project" value="TreeGrafter"/>
</dbReference>
<keyword evidence="6" id="KW-1185">Reference proteome</keyword>
<dbReference type="OrthoDB" id="9802554at2"/>
<comment type="cofactor">
    <cofactor evidence="1">
        <name>Mg(2+)</name>
        <dbReference type="ChEBI" id="CHEBI:18420"/>
    </cofactor>
</comment>
<reference evidence="5 6" key="1">
    <citation type="submission" date="2018-06" db="EMBL/GenBank/DDBJ databases">
        <title>Lujinxingia sediminis gen. nov. sp. nov., a new facultative anaerobic member of the class Deltaproteobacteria, and proposal of Lujinxingaceae fam. nov.</title>
        <authorList>
            <person name="Guo L.-Y."/>
            <person name="Li C.-M."/>
            <person name="Wang S."/>
            <person name="Du Z.-J."/>
        </authorList>
    </citation>
    <scope>NUCLEOTIDE SEQUENCE [LARGE SCALE GENOMIC DNA]</scope>
    <source>
        <strain evidence="5 6">FA350</strain>
    </source>
</reference>
<keyword evidence="1 2" id="KW-0285">Flavoprotein</keyword>
<name>A0A2Z4FGJ5_9DELT</name>
<dbReference type="Proteomes" id="UP000249799">
    <property type="component" value="Chromosome"/>
</dbReference>
<feature type="binding site" evidence="1">
    <location>
        <position position="284"/>
    </location>
    <ligand>
        <name>CTP</name>
        <dbReference type="ChEBI" id="CHEBI:37563"/>
    </ligand>
</feature>
<dbReference type="InterPro" id="IPR003382">
    <property type="entry name" value="Flavoprotein"/>
</dbReference>
<feature type="binding site" evidence="1">
    <location>
        <position position="342"/>
    </location>
    <ligand>
        <name>CTP</name>
        <dbReference type="ChEBI" id="CHEBI:37563"/>
    </ligand>
</feature>
<dbReference type="EC" id="4.1.1.36" evidence="1"/>
<keyword evidence="1" id="KW-0479">Metal-binding</keyword>
<accession>A0A2Z4FGJ5</accession>
<protein>
    <recommendedName>
        <fullName evidence="1">Coenzyme A biosynthesis bifunctional protein CoaBC</fullName>
    </recommendedName>
    <alternativeName>
        <fullName evidence="1">DNA/pantothenate metabolism flavoprotein</fullName>
    </alternativeName>
    <alternativeName>
        <fullName evidence="1">Phosphopantothenoylcysteine synthetase/decarboxylase</fullName>
        <shortName evidence="1">PPCS-PPCDC</shortName>
    </alternativeName>
    <domain>
        <recommendedName>
            <fullName evidence="1">Phosphopantothenoylcysteine decarboxylase</fullName>
            <shortName evidence="1">PPC decarboxylase</shortName>
            <shortName evidence="1">PPC-DC</shortName>
            <ecNumber evidence="1">4.1.1.36</ecNumber>
        </recommendedName>
        <alternativeName>
            <fullName evidence="1">CoaC</fullName>
        </alternativeName>
    </domain>
    <domain>
        <recommendedName>
            <fullName evidence="1">Phosphopantothenate--cysteine ligase</fullName>
            <ecNumber evidence="1">6.3.2.5</ecNumber>
        </recommendedName>
        <alternativeName>
            <fullName evidence="1">CoaB</fullName>
        </alternativeName>
        <alternativeName>
            <fullName evidence="1">Phosphopantothenoylcysteine synthetase</fullName>
            <shortName evidence="1">PPC synthetase</shortName>
            <shortName evidence="1">PPC-S</shortName>
        </alternativeName>
    </domain>
</protein>
<dbReference type="GO" id="GO:0046872">
    <property type="term" value="F:metal ion binding"/>
    <property type="evidence" value="ECO:0007669"/>
    <property type="project" value="UniProtKB-KW"/>
</dbReference>
<comment type="catalytic activity">
    <reaction evidence="1 2">
        <text>N-[(R)-4-phosphopantothenoyl]-L-cysteine + H(+) = (R)-4'-phosphopantetheine + CO2</text>
        <dbReference type="Rhea" id="RHEA:16793"/>
        <dbReference type="ChEBI" id="CHEBI:15378"/>
        <dbReference type="ChEBI" id="CHEBI:16526"/>
        <dbReference type="ChEBI" id="CHEBI:59458"/>
        <dbReference type="ChEBI" id="CHEBI:61723"/>
        <dbReference type="EC" id="4.1.1.36"/>
    </reaction>
</comment>
<dbReference type="GO" id="GO:0015941">
    <property type="term" value="P:pantothenate catabolic process"/>
    <property type="evidence" value="ECO:0007669"/>
    <property type="project" value="InterPro"/>
</dbReference>
<proteinExistence type="inferred from homology"/>
<dbReference type="NCBIfam" id="TIGR00521">
    <property type="entry name" value="coaBC_dfp"/>
    <property type="match status" value="1"/>
</dbReference>
<dbReference type="PANTHER" id="PTHR14359">
    <property type="entry name" value="HOMO-OLIGOMERIC FLAVIN CONTAINING CYS DECARBOXYLASE FAMILY"/>
    <property type="match status" value="1"/>
</dbReference>
<dbReference type="Pfam" id="PF02441">
    <property type="entry name" value="Flavoprotein"/>
    <property type="match status" value="1"/>
</dbReference>
<evidence type="ECO:0000313" key="5">
    <source>
        <dbReference type="EMBL" id="AWV88101.1"/>
    </source>
</evidence>
<dbReference type="InterPro" id="IPR007085">
    <property type="entry name" value="DNA/pantothenate-metab_flavo_C"/>
</dbReference>
<dbReference type="InterPro" id="IPR005252">
    <property type="entry name" value="CoaBC"/>
</dbReference>
<organism evidence="5 6">
    <name type="scientific">Bradymonas sediminis</name>
    <dbReference type="NCBI Taxonomy" id="1548548"/>
    <lineage>
        <taxon>Bacteria</taxon>
        <taxon>Deltaproteobacteria</taxon>
        <taxon>Bradymonadales</taxon>
        <taxon>Bradymonadaceae</taxon>
        <taxon>Bradymonas</taxon>
    </lineage>
</organism>
<comment type="function">
    <text evidence="2">Catalyzes two steps in the biosynthesis of coenzyme A. In the first step cysteine is conjugated to 4'-phosphopantothenate to form 4-phosphopantothenoylcysteine, in the latter compound is decarboxylated to form 4'-phosphopantotheine.</text>
</comment>
<dbReference type="RefSeq" id="WP_111331543.1">
    <property type="nucleotide sequence ID" value="NZ_CP030032.1"/>
</dbReference>
<dbReference type="EC" id="6.3.2.5" evidence="1"/>
<feature type="binding site" evidence="1">
    <location>
        <begin position="300"/>
        <end position="303"/>
    </location>
    <ligand>
        <name>CTP</name>
        <dbReference type="ChEBI" id="CHEBI:37563"/>
    </ligand>
</feature>